<dbReference type="EMBL" id="JANHOG010000053">
    <property type="protein sequence ID" value="KAJ3558973.1"/>
    <property type="molecule type" value="Genomic_DNA"/>
</dbReference>
<evidence type="ECO:0000313" key="1">
    <source>
        <dbReference type="EMBL" id="KAJ3558973.1"/>
    </source>
</evidence>
<proteinExistence type="predicted"/>
<organism evidence="1 2">
    <name type="scientific">Phlebia brevispora</name>
    <dbReference type="NCBI Taxonomy" id="194682"/>
    <lineage>
        <taxon>Eukaryota</taxon>
        <taxon>Fungi</taxon>
        <taxon>Dikarya</taxon>
        <taxon>Basidiomycota</taxon>
        <taxon>Agaricomycotina</taxon>
        <taxon>Agaricomycetes</taxon>
        <taxon>Polyporales</taxon>
        <taxon>Meruliaceae</taxon>
        <taxon>Phlebia</taxon>
    </lineage>
</organism>
<reference evidence="1" key="1">
    <citation type="submission" date="2022-07" db="EMBL/GenBank/DDBJ databases">
        <title>Genome Sequence of Phlebia brevispora.</title>
        <authorList>
            <person name="Buettner E."/>
        </authorList>
    </citation>
    <scope>NUCLEOTIDE SEQUENCE</scope>
    <source>
        <strain evidence="1">MPL23</strain>
    </source>
</reference>
<evidence type="ECO:0000313" key="2">
    <source>
        <dbReference type="Proteomes" id="UP001148662"/>
    </source>
</evidence>
<keyword evidence="2" id="KW-1185">Reference proteome</keyword>
<sequence>MASPTRRPSNWEALKALESVSPPSPSPSLGSAILSNLCSVGEIPIILDAGLLETDVSSSSIATLTPSRPIIQASSSSATLGTIGTFGPRRPVSESSTISSLSQSLANSLDVSSMSLGYGVPTNQSVQFLSPHHDTGYYDRRISDVSGFTLSAYMSPSGQQIQGSNIENSPVASRSRPEGVWWNNQSSTQLLPISGQHESFRSSSSLSTLLFAPASGLAAPFAGSASDLSTGIQMSVTTVMPGTRIHLGDQSDETSVAPLEQFPSSPRIHACTPTTRPSTSSSSSPSRIAMHGGNERPRLRTKSTSTTNSNGSDRSAQSGKSLPTHRPSSSNRILSPRKYPNALPGTTGIPKILSWLENITIELWIDQEGFRLVRPTFRLSYFNGTLSNEPTASSTEAFTCGNAEFLPIDKQAFTFHYAPLDPPPTLRKITMADDESRDYISRQASLAIKSNGIYSVSGTESFDPGLPSPRGLGPQGHQPSGTNGPPKLTWRFEYQVDDIRPGSAPKGRQAEKTLTPLSFCCSPGLFHPNHGKKIRIIQVVKKGLTPKLISAKVDDAPKLAPAGAVPVDVSPEKYDVAKAQRHEVRVLSPLHALHRGVHSPSTDLPSAGDTEHDKASSEGVHTGPPENYSATSVVVVPVLHKTIDPESIITSSSPHPNDAVRQLPRHILPPEEINHLLDEDTAPPNRAEPEQARSLPPPWRQAA</sequence>
<name>A0ACC1TE30_9APHY</name>
<gene>
    <name evidence="1" type="ORF">NM688_g621</name>
</gene>
<protein>
    <submittedName>
        <fullName evidence="1">Uncharacterized protein</fullName>
    </submittedName>
</protein>
<accession>A0ACC1TE30</accession>
<dbReference type="Proteomes" id="UP001148662">
    <property type="component" value="Unassembled WGS sequence"/>
</dbReference>
<comment type="caution">
    <text evidence="1">The sequence shown here is derived from an EMBL/GenBank/DDBJ whole genome shotgun (WGS) entry which is preliminary data.</text>
</comment>